<sequence>MGTPSQGSAAVAAARVDLCALDLMPVFAKEMIAGGVAGAFSKTAIAPLERLKILLQ</sequence>
<dbReference type="Gene3D" id="1.50.40.10">
    <property type="entry name" value="Mitochondrial carrier domain"/>
    <property type="match status" value="1"/>
</dbReference>
<proteinExistence type="predicted"/>
<evidence type="ECO:0000313" key="6">
    <source>
        <dbReference type="EMBL" id="KAF7030156.1"/>
    </source>
</evidence>
<gene>
    <name evidence="6" type="ORF">CFC21_041759</name>
</gene>
<feature type="non-terminal residue" evidence="6">
    <location>
        <position position="56"/>
    </location>
</feature>
<comment type="subcellular location">
    <subcellularLocation>
        <location evidence="1">Membrane</location>
        <topology evidence="1">Multi-pass membrane protein</topology>
    </subcellularLocation>
</comment>
<reference evidence="6" key="2">
    <citation type="submission" date="2020-03" db="EMBL/GenBank/DDBJ databases">
        <title>The second near-complete assembly of the hexaploid bread wheat (Triticum aestivum) genome.</title>
        <authorList>
            <person name="Zimin A.V."/>
            <person name="Puiu D."/>
            <person name="Shumante A."/>
            <person name="Alonge M."/>
            <person name="Salzberg S.L."/>
        </authorList>
    </citation>
    <scope>NUCLEOTIDE SEQUENCE</scope>
    <source>
        <tissue evidence="6">Leaf</tissue>
    </source>
</reference>
<comment type="caution">
    <text evidence="6">The sequence shown here is derived from an EMBL/GenBank/DDBJ whole genome shotgun (WGS) entry which is preliminary data.</text>
</comment>
<evidence type="ECO:0000256" key="1">
    <source>
        <dbReference type="ARBA" id="ARBA00004141"/>
    </source>
</evidence>
<accession>A0A9R1FJN1</accession>
<keyword evidence="2" id="KW-0813">Transport</keyword>
<dbReference type="GO" id="GO:0016020">
    <property type="term" value="C:membrane"/>
    <property type="evidence" value="ECO:0007669"/>
    <property type="project" value="UniProtKB-SubCell"/>
</dbReference>
<reference evidence="6" key="1">
    <citation type="journal article" date="2017" name="Gigascience">
        <title>The first near-complete assembly of the hexaploid bread wheat genome, Triticum aestivum.</title>
        <authorList>
            <person name="Zimin A.V."/>
            <person name="Puiu D."/>
            <person name="Hall R."/>
            <person name="Kingan S."/>
            <person name="Clavijo B.J."/>
            <person name="Salzberg S.L."/>
        </authorList>
    </citation>
    <scope>NUCLEOTIDE SEQUENCE</scope>
    <source>
        <tissue evidence="6">Leaf</tissue>
    </source>
</reference>
<dbReference type="Pfam" id="PF00153">
    <property type="entry name" value="Mito_carr"/>
    <property type="match status" value="1"/>
</dbReference>
<keyword evidence="4" id="KW-0677">Repeat</keyword>
<evidence type="ECO:0008006" key="7">
    <source>
        <dbReference type="Google" id="ProtNLM"/>
    </source>
</evidence>
<dbReference type="Proteomes" id="UP000815260">
    <property type="component" value="Chromosome 3B"/>
</dbReference>
<dbReference type="InterPro" id="IPR018108">
    <property type="entry name" value="MCP_transmembrane"/>
</dbReference>
<dbReference type="InterPro" id="IPR023395">
    <property type="entry name" value="MCP_dom_sf"/>
</dbReference>
<dbReference type="EMBL" id="CM022218">
    <property type="protein sequence ID" value="KAF7030156.1"/>
    <property type="molecule type" value="Genomic_DNA"/>
</dbReference>
<evidence type="ECO:0000256" key="3">
    <source>
        <dbReference type="ARBA" id="ARBA00022692"/>
    </source>
</evidence>
<evidence type="ECO:0000256" key="5">
    <source>
        <dbReference type="ARBA" id="ARBA00023136"/>
    </source>
</evidence>
<dbReference type="OrthoDB" id="270584at2759"/>
<keyword evidence="5" id="KW-0472">Membrane</keyword>
<name>A0A9R1FJN1_WHEAT</name>
<organism evidence="6">
    <name type="scientific">Triticum aestivum</name>
    <name type="common">Wheat</name>
    <dbReference type="NCBI Taxonomy" id="4565"/>
    <lineage>
        <taxon>Eukaryota</taxon>
        <taxon>Viridiplantae</taxon>
        <taxon>Streptophyta</taxon>
        <taxon>Embryophyta</taxon>
        <taxon>Tracheophyta</taxon>
        <taxon>Spermatophyta</taxon>
        <taxon>Magnoliopsida</taxon>
        <taxon>Liliopsida</taxon>
        <taxon>Poales</taxon>
        <taxon>Poaceae</taxon>
        <taxon>BOP clade</taxon>
        <taxon>Pooideae</taxon>
        <taxon>Triticodae</taxon>
        <taxon>Triticeae</taxon>
        <taxon>Triticinae</taxon>
        <taxon>Triticum</taxon>
    </lineage>
</organism>
<dbReference type="AlphaFoldDB" id="A0A9R1FJN1"/>
<protein>
    <recommendedName>
        <fullName evidence="7">ADP,ATP carrier protein</fullName>
    </recommendedName>
</protein>
<keyword evidence="3" id="KW-0812">Transmembrane</keyword>
<evidence type="ECO:0000256" key="2">
    <source>
        <dbReference type="ARBA" id="ARBA00022448"/>
    </source>
</evidence>
<evidence type="ECO:0000256" key="4">
    <source>
        <dbReference type="ARBA" id="ARBA00022737"/>
    </source>
</evidence>
<dbReference type="GO" id="GO:0055085">
    <property type="term" value="P:transmembrane transport"/>
    <property type="evidence" value="ECO:0007669"/>
    <property type="project" value="InterPro"/>
</dbReference>
<dbReference type="PRINTS" id="PR00926">
    <property type="entry name" value="MITOCARRIER"/>
</dbReference>
<dbReference type="SUPFAM" id="SSF103506">
    <property type="entry name" value="Mitochondrial carrier"/>
    <property type="match status" value="1"/>
</dbReference>
<dbReference type="InterPro" id="IPR002067">
    <property type="entry name" value="MCP"/>
</dbReference>